<evidence type="ECO:0000259" key="3">
    <source>
        <dbReference type="Pfam" id="PF00296"/>
    </source>
</evidence>
<dbReference type="InterPro" id="IPR050766">
    <property type="entry name" value="Bact_Lucif_Oxidored"/>
</dbReference>
<name>A0ABS2AI55_9ACTN</name>
<dbReference type="Gene3D" id="3.20.20.30">
    <property type="entry name" value="Luciferase-like domain"/>
    <property type="match status" value="1"/>
</dbReference>
<dbReference type="Proteomes" id="UP000632138">
    <property type="component" value="Unassembled WGS sequence"/>
</dbReference>
<evidence type="ECO:0000256" key="2">
    <source>
        <dbReference type="ARBA" id="ARBA00023033"/>
    </source>
</evidence>
<evidence type="ECO:0000256" key="1">
    <source>
        <dbReference type="ARBA" id="ARBA00023002"/>
    </source>
</evidence>
<proteinExistence type="predicted"/>
<keyword evidence="5" id="KW-1185">Reference proteome</keyword>
<dbReference type="InterPro" id="IPR011251">
    <property type="entry name" value="Luciferase-like_dom"/>
</dbReference>
<dbReference type="RefSeq" id="WP_203379500.1">
    <property type="nucleotide sequence ID" value="NZ_JAENHP010000010.1"/>
</dbReference>
<evidence type="ECO:0000313" key="4">
    <source>
        <dbReference type="EMBL" id="MBM2619516.1"/>
    </source>
</evidence>
<evidence type="ECO:0000313" key="5">
    <source>
        <dbReference type="Proteomes" id="UP000632138"/>
    </source>
</evidence>
<feature type="domain" description="Luciferase-like" evidence="3">
    <location>
        <begin position="1"/>
        <end position="322"/>
    </location>
</feature>
<protein>
    <submittedName>
        <fullName evidence="4">LLM class flavin-dependent oxidoreductase</fullName>
    </submittedName>
</protein>
<comment type="caution">
    <text evidence="4">The sequence shown here is derived from an EMBL/GenBank/DDBJ whole genome shotgun (WGS) entry which is preliminary data.</text>
</comment>
<reference evidence="4 5" key="1">
    <citation type="submission" date="2021-01" db="EMBL/GenBank/DDBJ databases">
        <title>Actinoplanes sp. nov. LDG1-06 isolated from lichen.</title>
        <authorList>
            <person name="Saeng-In P."/>
            <person name="Phongsopitanun W."/>
            <person name="Kanchanasin P."/>
            <person name="Yuki M."/>
            <person name="Kudo T."/>
            <person name="Ohkuma M."/>
            <person name="Tanasupawat S."/>
        </authorList>
    </citation>
    <scope>NUCLEOTIDE SEQUENCE [LARGE SCALE GENOMIC DNA]</scope>
    <source>
        <strain evidence="4 5">LDG1-06</strain>
    </source>
</reference>
<dbReference type="SUPFAM" id="SSF51679">
    <property type="entry name" value="Bacterial luciferase-like"/>
    <property type="match status" value="1"/>
</dbReference>
<dbReference type="Pfam" id="PF00296">
    <property type="entry name" value="Bac_luciferase"/>
    <property type="match status" value="1"/>
</dbReference>
<keyword evidence="1" id="KW-0560">Oxidoreductase</keyword>
<dbReference type="EMBL" id="JAENHP010000010">
    <property type="protein sequence ID" value="MBM2619516.1"/>
    <property type="molecule type" value="Genomic_DNA"/>
</dbReference>
<keyword evidence="2" id="KW-0503">Monooxygenase</keyword>
<dbReference type="PANTHER" id="PTHR30137">
    <property type="entry name" value="LUCIFERASE-LIKE MONOOXYGENASE"/>
    <property type="match status" value="1"/>
</dbReference>
<dbReference type="PANTHER" id="PTHR30137:SF8">
    <property type="entry name" value="BLR5498 PROTEIN"/>
    <property type="match status" value="1"/>
</dbReference>
<sequence length="357" mass="39514">MDFSLFYFANNDEAEDRYKLLLEGAKFADQRGFTAVWTPERHFHAFGGLYPNPSVTSAAVAAVTERVQVRAGSVVAPLHPPLRIAEEWSVVDNISRGRAGIAFASGWHASDFVLRPQAYETRKTALVDMIEQVRSLWRLDPVTLPNGVGEPSEVRIHPAPVRPELPVWLTSAGSPATFQLAGERGYGVLTHLLGQEIDVLTKRIEEYRTTFRAHNGPDAGDGHVALMVHTFVGDDRDEVREIVREPFSRYLASSFDLLIRAAEAAGTAGAITTRELRDMAPTDIDFLVKQAFDRYFDLSGMFGTVEDCLDTARDLADAGVDEVACLIDFGVPHDTVLDSLDLLGELHDSWRSFDALR</sequence>
<accession>A0ABS2AI55</accession>
<organism evidence="4 5">
    <name type="scientific">Paractinoplanes ovalisporus</name>
    <dbReference type="NCBI Taxonomy" id="2810368"/>
    <lineage>
        <taxon>Bacteria</taxon>
        <taxon>Bacillati</taxon>
        <taxon>Actinomycetota</taxon>
        <taxon>Actinomycetes</taxon>
        <taxon>Micromonosporales</taxon>
        <taxon>Micromonosporaceae</taxon>
        <taxon>Paractinoplanes</taxon>
    </lineage>
</organism>
<dbReference type="InterPro" id="IPR036661">
    <property type="entry name" value="Luciferase-like_sf"/>
</dbReference>
<gene>
    <name evidence="4" type="ORF">JIG36_28575</name>
</gene>
<dbReference type="NCBIfam" id="TIGR04020">
    <property type="entry name" value="seco_metab_LLM"/>
    <property type="match status" value="1"/>
</dbReference>
<dbReference type="InterPro" id="IPR024011">
    <property type="entry name" value="Biosynth_lucif-like_mOase_dom"/>
</dbReference>